<comment type="caution">
    <text evidence="3">The sequence shown here is derived from an EMBL/GenBank/DDBJ whole genome shotgun (WGS) entry which is preliminary data.</text>
</comment>
<feature type="compositionally biased region" description="Pro residues" evidence="1">
    <location>
        <begin position="220"/>
        <end position="250"/>
    </location>
</feature>
<evidence type="ECO:0000256" key="2">
    <source>
        <dbReference type="SAM" id="Phobius"/>
    </source>
</evidence>
<protein>
    <submittedName>
        <fullName evidence="3">Uncharacterized protein</fullName>
    </submittedName>
</protein>
<proteinExistence type="predicted"/>
<dbReference type="EMBL" id="LXMD01000022">
    <property type="protein sequence ID" value="OCG74309.1"/>
    <property type="molecule type" value="Genomic_DNA"/>
</dbReference>
<feature type="transmembrane region" description="Helical" evidence="2">
    <location>
        <begin position="6"/>
        <end position="28"/>
    </location>
</feature>
<keyword evidence="4" id="KW-1185">Reference proteome</keyword>
<dbReference type="STRING" id="904291.A7J15_05575"/>
<dbReference type="PRINTS" id="PR01217">
    <property type="entry name" value="PRICHEXTENSN"/>
</dbReference>
<keyword evidence="2" id="KW-1133">Transmembrane helix</keyword>
<name>A0A1B9NCI3_9MICO</name>
<evidence type="ECO:0000313" key="4">
    <source>
        <dbReference type="Proteomes" id="UP000093355"/>
    </source>
</evidence>
<feature type="compositionally biased region" description="Pro residues" evidence="1">
    <location>
        <begin position="192"/>
        <end position="213"/>
    </location>
</feature>
<dbReference type="OrthoDB" id="3637276at2"/>
<keyword evidence="2" id="KW-0812">Transmembrane</keyword>
<gene>
    <name evidence="3" type="ORF">A7J15_05575</name>
</gene>
<dbReference type="Proteomes" id="UP000093355">
    <property type="component" value="Unassembled WGS sequence"/>
</dbReference>
<accession>A0A1B9NCI3</accession>
<feature type="region of interest" description="Disordered" evidence="1">
    <location>
        <begin position="171"/>
        <end position="250"/>
    </location>
</feature>
<keyword evidence="2" id="KW-0472">Membrane</keyword>
<dbReference type="RefSeq" id="WP_067025769.1">
    <property type="nucleotide sequence ID" value="NZ_CP038256.1"/>
</dbReference>
<dbReference type="AlphaFoldDB" id="A0A1B9NCI3"/>
<feature type="transmembrane region" description="Helical" evidence="2">
    <location>
        <begin position="107"/>
        <end position="127"/>
    </location>
</feature>
<evidence type="ECO:0000256" key="1">
    <source>
        <dbReference type="SAM" id="MobiDB-lite"/>
    </source>
</evidence>
<sequence length="250" mass="26709">MELIAVIFGSIVLLMSGLAVAVGAYLLWSAFAMSLFRKAGVQGAWRAWVPFYSQMIFLKLGDVNPFLFLFVLVGWIDVLAPIVNLFVWVMMCLAAYRIGLKLQKESWWVVLFAIPPITFVWLGIVALDGSRWDPRVPPAAWAGNGFLADRTAWEGVPAQATAAPAAYAHAHAQPGYAPQPSPQPGYAAQPHPGAPADPLVPPRPADAPGPNRPPAASDPLAPPQPPTPPPTTPPPFDPPAPPTTPQNPPS</sequence>
<organism evidence="3 4">
    <name type="scientific">Microbacterium sediminis</name>
    <dbReference type="NCBI Taxonomy" id="904291"/>
    <lineage>
        <taxon>Bacteria</taxon>
        <taxon>Bacillati</taxon>
        <taxon>Actinomycetota</taxon>
        <taxon>Actinomycetes</taxon>
        <taxon>Micrococcales</taxon>
        <taxon>Microbacteriaceae</taxon>
        <taxon>Microbacterium</taxon>
    </lineage>
</organism>
<evidence type="ECO:0000313" key="3">
    <source>
        <dbReference type="EMBL" id="OCG74309.1"/>
    </source>
</evidence>
<reference evidence="3 4" key="1">
    <citation type="submission" date="2016-05" db="EMBL/GenBank/DDBJ databases">
        <authorList>
            <person name="Lavstsen T."/>
            <person name="Jespersen J.S."/>
        </authorList>
    </citation>
    <scope>NUCLEOTIDE SEQUENCE [LARGE SCALE GENOMIC DNA]</scope>
    <source>
        <strain evidence="3 4">YLB-01</strain>
    </source>
</reference>